<name>A0AAJ2S4L1_9ENTR</name>
<sequence>MTRTVEKIVYDLERARRERDVWKTNRGGQSNNKMACMMVSALEKELSEAVCNQANDAHKTPDSVGFYLVKAKFRCPSASKVEMTVMRVASM</sequence>
<dbReference type="Proteomes" id="UP001282336">
    <property type="component" value="Unassembled WGS sequence"/>
</dbReference>
<organism evidence="1 2">
    <name type="scientific">Scandinavium lactucae</name>
    <dbReference type="NCBI Taxonomy" id="3095028"/>
    <lineage>
        <taxon>Bacteria</taxon>
        <taxon>Pseudomonadati</taxon>
        <taxon>Pseudomonadota</taxon>
        <taxon>Gammaproteobacteria</taxon>
        <taxon>Enterobacterales</taxon>
        <taxon>Enterobacteriaceae</taxon>
        <taxon>Scandinavium</taxon>
    </lineage>
</organism>
<accession>A0AAJ2S4L1</accession>
<proteinExistence type="predicted"/>
<dbReference type="EMBL" id="JAWXRC010000042">
    <property type="protein sequence ID" value="MDX6033904.1"/>
    <property type="molecule type" value="Genomic_DNA"/>
</dbReference>
<comment type="caution">
    <text evidence="1">The sequence shown here is derived from an EMBL/GenBank/DDBJ whole genome shotgun (WGS) entry which is preliminary data.</text>
</comment>
<reference evidence="1" key="1">
    <citation type="submission" date="2023-11" db="EMBL/GenBank/DDBJ databases">
        <title>Scandinavium wanjuensis sp. nov., isolated from lettuce South Korea.</title>
        <authorList>
            <person name="Park J."/>
            <person name="Park S."/>
            <person name="Oh K.K."/>
            <person name="Cho G.S."/>
            <person name="Franz C.M.A.P."/>
        </authorList>
    </citation>
    <scope>NUCLEOTIDE SEQUENCE</scope>
    <source>
        <strain evidence="1">V105_12</strain>
    </source>
</reference>
<evidence type="ECO:0000313" key="2">
    <source>
        <dbReference type="Proteomes" id="UP001282336"/>
    </source>
</evidence>
<protein>
    <submittedName>
        <fullName evidence="1">Uncharacterized protein</fullName>
    </submittedName>
</protein>
<evidence type="ECO:0000313" key="1">
    <source>
        <dbReference type="EMBL" id="MDX6033904.1"/>
    </source>
</evidence>
<gene>
    <name evidence="1" type="ORF">SIL20_20600</name>
</gene>
<dbReference type="RefSeq" id="WP_319630333.1">
    <property type="nucleotide sequence ID" value="NZ_JAWXRB010000045.1"/>
</dbReference>
<dbReference type="AlphaFoldDB" id="A0AAJ2S4L1"/>